<keyword evidence="8" id="KW-1185">Reference proteome</keyword>
<keyword evidence="6" id="KW-0010">Activator</keyword>
<keyword evidence="6" id="KW-0805">Transcription regulation</keyword>
<dbReference type="Proteomes" id="UP001177023">
    <property type="component" value="Unassembled WGS sequence"/>
</dbReference>
<comment type="similarity">
    <text evidence="2 6">Belongs to the Mediator complex subunit 20 family.</text>
</comment>
<gene>
    <name evidence="6" type="primary">MED20</name>
    <name evidence="7" type="ORF">MSPICULIGERA_LOCUS19644</name>
</gene>
<dbReference type="InterPro" id="IPR013921">
    <property type="entry name" value="Mediator_Med20"/>
</dbReference>
<evidence type="ECO:0000256" key="5">
    <source>
        <dbReference type="ARBA" id="ARBA00031954"/>
    </source>
</evidence>
<organism evidence="7 8">
    <name type="scientific">Mesorhabditis spiculigera</name>
    <dbReference type="NCBI Taxonomy" id="96644"/>
    <lineage>
        <taxon>Eukaryota</taxon>
        <taxon>Metazoa</taxon>
        <taxon>Ecdysozoa</taxon>
        <taxon>Nematoda</taxon>
        <taxon>Chromadorea</taxon>
        <taxon>Rhabditida</taxon>
        <taxon>Rhabditina</taxon>
        <taxon>Rhabditomorpha</taxon>
        <taxon>Rhabditoidea</taxon>
        <taxon>Rhabditidae</taxon>
        <taxon>Mesorhabditinae</taxon>
        <taxon>Mesorhabditis</taxon>
    </lineage>
</organism>
<dbReference type="PANTHER" id="PTHR12465">
    <property type="entry name" value="UBIQUITIN SPECIFIC PROTEASE HOMOLOG 49"/>
    <property type="match status" value="1"/>
</dbReference>
<keyword evidence="6" id="KW-0804">Transcription</keyword>
<dbReference type="AlphaFoldDB" id="A0AA36D7F8"/>
<name>A0AA36D7F8_9BILA</name>
<evidence type="ECO:0000256" key="1">
    <source>
        <dbReference type="ARBA" id="ARBA00004123"/>
    </source>
</evidence>
<comment type="subunit">
    <text evidence="6">Component of the Mediator complex.</text>
</comment>
<accession>A0AA36D7F8</accession>
<comment type="subcellular location">
    <subcellularLocation>
        <location evidence="1 6">Nucleus</location>
    </subcellularLocation>
</comment>
<evidence type="ECO:0000313" key="8">
    <source>
        <dbReference type="Proteomes" id="UP001177023"/>
    </source>
</evidence>
<dbReference type="GO" id="GO:0003713">
    <property type="term" value="F:transcription coactivator activity"/>
    <property type="evidence" value="ECO:0007669"/>
    <property type="project" value="TreeGrafter"/>
</dbReference>
<evidence type="ECO:0000256" key="3">
    <source>
        <dbReference type="ARBA" id="ARBA00019690"/>
    </source>
</evidence>
<dbReference type="Pfam" id="PF08612">
    <property type="entry name" value="Med20"/>
    <property type="match status" value="1"/>
</dbReference>
<comment type="caution">
    <text evidence="7">The sequence shown here is derived from an EMBL/GenBank/DDBJ whole genome shotgun (WGS) entry which is preliminary data.</text>
</comment>
<dbReference type="EMBL" id="CATQJA010002663">
    <property type="protein sequence ID" value="CAJ0581485.1"/>
    <property type="molecule type" value="Genomic_DNA"/>
</dbReference>
<dbReference type="PANTHER" id="PTHR12465:SF0">
    <property type="entry name" value="MEDIATOR OF RNA POLYMERASE II TRANSCRIPTION SUBUNIT 20"/>
    <property type="match status" value="1"/>
</dbReference>
<evidence type="ECO:0000313" key="7">
    <source>
        <dbReference type="EMBL" id="CAJ0581485.1"/>
    </source>
</evidence>
<keyword evidence="4 6" id="KW-0539">Nucleus</keyword>
<comment type="function">
    <text evidence="6">Component of the Mediator complex, a coactivator involved in the regulated transcription of nearly all RNA polymerase II-dependent genes. Mediator functions as a bridge to convey information from gene-specific regulatory proteins to the basal RNA polymerase II transcription machinery. Mediator is recruited to promoters by direct interactions with regulatory proteins and serves as a scaffold for the assembly of a functional preinitiation complex with RNA polymerase II and the general transcription factors.</text>
</comment>
<reference evidence="7" key="1">
    <citation type="submission" date="2023-06" db="EMBL/GenBank/DDBJ databases">
        <authorList>
            <person name="Delattre M."/>
        </authorList>
    </citation>
    <scope>NUCLEOTIDE SEQUENCE</scope>
    <source>
        <strain evidence="7">AF72</strain>
    </source>
</reference>
<dbReference type="GO" id="GO:0016592">
    <property type="term" value="C:mediator complex"/>
    <property type="evidence" value="ECO:0007669"/>
    <property type="project" value="InterPro"/>
</dbReference>
<evidence type="ECO:0000256" key="6">
    <source>
        <dbReference type="RuleBase" id="RU364152"/>
    </source>
</evidence>
<evidence type="ECO:0000256" key="2">
    <source>
        <dbReference type="ARBA" id="ARBA00010743"/>
    </source>
</evidence>
<sequence>MGVAWVFECEHAQTTAELIITGGGAGLLGPFRVDSSSYRPSDAHAQHIGQLAVLHHSYYPESTFSIMIGTFPPKQTPRSTCDRGFDMILSKLSGGLQMDNSGKFEVNGNEYKLKDFRVRIGTATQNGSVKGVIVEVEYTPTWMPRQGLSMLAEFLQMFFAETLKHTPEFFREQRTPHPEPYLPIDTLHQYQNIFMTMRLRA</sequence>
<dbReference type="GO" id="GO:0006357">
    <property type="term" value="P:regulation of transcription by RNA polymerase II"/>
    <property type="evidence" value="ECO:0007669"/>
    <property type="project" value="InterPro"/>
</dbReference>
<feature type="non-terminal residue" evidence="7">
    <location>
        <position position="1"/>
    </location>
</feature>
<evidence type="ECO:0000256" key="4">
    <source>
        <dbReference type="ARBA" id="ARBA00023242"/>
    </source>
</evidence>
<proteinExistence type="inferred from homology"/>
<protein>
    <recommendedName>
        <fullName evidence="3 6">Mediator of RNA polymerase II transcription subunit 20</fullName>
    </recommendedName>
    <alternativeName>
        <fullName evidence="5 6">Mediator complex subunit 20</fullName>
    </alternativeName>
</protein>